<gene>
    <name evidence="1" type="ORF">GCM10009433_24460</name>
</gene>
<comment type="caution">
    <text evidence="1">The sequence shown here is derived from an EMBL/GenBank/DDBJ whole genome shotgun (WGS) entry which is preliminary data.</text>
</comment>
<evidence type="ECO:0000313" key="1">
    <source>
        <dbReference type="EMBL" id="GAA0763255.1"/>
    </source>
</evidence>
<dbReference type="Proteomes" id="UP001500185">
    <property type="component" value="Unassembled WGS sequence"/>
</dbReference>
<dbReference type="RefSeq" id="WP_224454631.1">
    <property type="nucleotide sequence ID" value="NZ_BAAAGG010000022.1"/>
</dbReference>
<sequence>MDTGKRKLYFSLGNELPKIHRHLNFDNHCYWRIALDNTMQAKWKDVVPAPAYKNISEEQFDHVIHLLKSYKGDEQLLIEHNRISLAYRGKK</sequence>
<organism evidence="1 2">
    <name type="scientific">Psychroflexus lacisalsi</name>
    <dbReference type="NCBI Taxonomy" id="503928"/>
    <lineage>
        <taxon>Bacteria</taxon>
        <taxon>Pseudomonadati</taxon>
        <taxon>Bacteroidota</taxon>
        <taxon>Flavobacteriia</taxon>
        <taxon>Flavobacteriales</taxon>
        <taxon>Flavobacteriaceae</taxon>
        <taxon>Psychroflexus</taxon>
    </lineage>
</organism>
<name>A0ABN1KDZ6_9FLAO</name>
<accession>A0ABN1KDZ6</accession>
<protein>
    <recommendedName>
        <fullName evidence="3">Acetyltransferase</fullName>
    </recommendedName>
</protein>
<proteinExistence type="predicted"/>
<reference evidence="1 2" key="1">
    <citation type="journal article" date="2019" name="Int. J. Syst. Evol. Microbiol.">
        <title>The Global Catalogue of Microorganisms (GCM) 10K type strain sequencing project: providing services to taxonomists for standard genome sequencing and annotation.</title>
        <authorList>
            <consortium name="The Broad Institute Genomics Platform"/>
            <consortium name="The Broad Institute Genome Sequencing Center for Infectious Disease"/>
            <person name="Wu L."/>
            <person name="Ma J."/>
        </authorList>
    </citation>
    <scope>NUCLEOTIDE SEQUENCE [LARGE SCALE GENOMIC DNA]</scope>
    <source>
        <strain evidence="1 2">JCM 16231</strain>
    </source>
</reference>
<dbReference type="EMBL" id="BAAAGG010000022">
    <property type="protein sequence ID" value="GAA0763255.1"/>
    <property type="molecule type" value="Genomic_DNA"/>
</dbReference>
<evidence type="ECO:0008006" key="3">
    <source>
        <dbReference type="Google" id="ProtNLM"/>
    </source>
</evidence>
<keyword evidence="2" id="KW-1185">Reference proteome</keyword>
<evidence type="ECO:0000313" key="2">
    <source>
        <dbReference type="Proteomes" id="UP001500185"/>
    </source>
</evidence>